<protein>
    <submittedName>
        <fullName evidence="2">Methylmalonyl-CoA decarboxylase</fullName>
    </submittedName>
</protein>
<dbReference type="GO" id="GO:0008300">
    <property type="term" value="P:isoprenoid catabolic process"/>
    <property type="evidence" value="ECO:0007669"/>
    <property type="project" value="TreeGrafter"/>
</dbReference>
<dbReference type="InterPro" id="IPR014748">
    <property type="entry name" value="Enoyl-CoA_hydra_C"/>
</dbReference>
<accession>A0A6M9Q2R4</accession>
<dbReference type="InterPro" id="IPR029045">
    <property type="entry name" value="ClpP/crotonase-like_dom_sf"/>
</dbReference>
<dbReference type="InterPro" id="IPR001753">
    <property type="entry name" value="Enoyl-CoA_hydra/iso"/>
</dbReference>
<comment type="similarity">
    <text evidence="1">Belongs to the enoyl-CoA hydratase/isomerase family.</text>
</comment>
<reference evidence="2 3" key="1">
    <citation type="submission" date="2018-04" db="EMBL/GenBank/DDBJ databases">
        <title>Polynucleobacter sp. UH21B genome.</title>
        <authorList>
            <person name="Hahn M.W."/>
        </authorList>
    </citation>
    <scope>NUCLEOTIDE SEQUENCE [LARGE SCALE GENOMIC DNA]</scope>
    <source>
        <strain evidence="2 3">MWH-UH21B</strain>
    </source>
</reference>
<dbReference type="GO" id="GO:0003824">
    <property type="term" value="F:catalytic activity"/>
    <property type="evidence" value="ECO:0007669"/>
    <property type="project" value="UniProtKB-ARBA"/>
</dbReference>
<dbReference type="SUPFAM" id="SSF52096">
    <property type="entry name" value="ClpP/crotonase"/>
    <property type="match status" value="1"/>
</dbReference>
<organism evidence="2 3">
    <name type="scientific">Polynucleobacter tropicus</name>
    <dbReference type="NCBI Taxonomy" id="1743174"/>
    <lineage>
        <taxon>Bacteria</taxon>
        <taxon>Pseudomonadati</taxon>
        <taxon>Pseudomonadota</taxon>
        <taxon>Betaproteobacteria</taxon>
        <taxon>Burkholderiales</taxon>
        <taxon>Burkholderiaceae</taxon>
        <taxon>Polynucleobacter</taxon>
    </lineage>
</organism>
<dbReference type="CDD" id="cd06558">
    <property type="entry name" value="crotonase-like"/>
    <property type="match status" value="1"/>
</dbReference>
<dbReference type="Pfam" id="PF00378">
    <property type="entry name" value="ECH_1"/>
    <property type="match status" value="1"/>
</dbReference>
<dbReference type="NCBIfam" id="NF008506">
    <property type="entry name" value="PRK11423.1"/>
    <property type="match status" value="1"/>
</dbReference>
<dbReference type="Proteomes" id="UP000503312">
    <property type="component" value="Chromosome"/>
</dbReference>
<evidence type="ECO:0000313" key="2">
    <source>
        <dbReference type="EMBL" id="QKM64386.1"/>
    </source>
</evidence>
<keyword evidence="3" id="KW-1185">Reference proteome</keyword>
<dbReference type="PANTHER" id="PTHR42964">
    <property type="entry name" value="ENOYL-COA HYDRATASE"/>
    <property type="match status" value="1"/>
</dbReference>
<name>A0A6M9Q2R4_9BURK</name>
<sequence>MNYQYIKIEQAELIATIRFNHYSKRNALSECLIEEIHHALELFSKEDVRVLVLRSDKKNKVWSAGHDVMELPRSERDPLPADDPVMVLLKSIRAFRAPVIAMVDGSVWGASTDLIMSCDIAIGDHDSTFAITPAKLGLPYTASGILHFMSRMPLNVVKEMFLTADPIGADRALQIGILNHLYVSGELEAKTYQMAKTIASRSPQANSVLKAQAQMLSDAAVMNPSVFEHLQSLRKNVYMGSDYKEGITAFLEKRDPIFGQATE</sequence>
<dbReference type="PANTHER" id="PTHR42964:SF1">
    <property type="entry name" value="POLYKETIDE BIOSYNTHESIS ENOYL-COA HYDRATASE PKSH-RELATED"/>
    <property type="match status" value="1"/>
</dbReference>
<dbReference type="Gene3D" id="3.90.226.10">
    <property type="entry name" value="2-enoyl-CoA Hydratase, Chain A, domain 1"/>
    <property type="match status" value="1"/>
</dbReference>
<gene>
    <name evidence="2" type="ORF">DCO17_03500</name>
</gene>
<dbReference type="InterPro" id="IPR051683">
    <property type="entry name" value="Enoyl-CoA_Hydratase/Isomerase"/>
</dbReference>
<evidence type="ECO:0000256" key="1">
    <source>
        <dbReference type="ARBA" id="ARBA00005254"/>
    </source>
</evidence>
<dbReference type="RefSeq" id="WP_173955428.1">
    <property type="nucleotide sequence ID" value="NZ_CP028942.1"/>
</dbReference>
<dbReference type="EMBL" id="CP028942">
    <property type="protein sequence ID" value="QKM64386.1"/>
    <property type="molecule type" value="Genomic_DNA"/>
</dbReference>
<dbReference type="KEGG" id="ptrp:DCO17_03500"/>
<dbReference type="AlphaFoldDB" id="A0A6M9Q2R4"/>
<proteinExistence type="inferred from homology"/>
<dbReference type="Gene3D" id="1.10.12.10">
    <property type="entry name" value="Lyase 2-enoyl-coa Hydratase, Chain A, domain 2"/>
    <property type="match status" value="1"/>
</dbReference>
<evidence type="ECO:0000313" key="3">
    <source>
        <dbReference type="Proteomes" id="UP000503312"/>
    </source>
</evidence>